<dbReference type="PANTHER" id="PTHR30477">
    <property type="entry name" value="ABC-TRANSPORTER METAL-BINDING PROTEIN"/>
    <property type="match status" value="1"/>
</dbReference>
<evidence type="ECO:0000256" key="3">
    <source>
        <dbReference type="ARBA" id="ARBA00008034"/>
    </source>
</evidence>
<evidence type="ECO:0000256" key="7">
    <source>
        <dbReference type="ARBA" id="ARBA00022833"/>
    </source>
</evidence>
<dbReference type="GO" id="GO:0055085">
    <property type="term" value="P:transmembrane transport"/>
    <property type="evidence" value="ECO:0007669"/>
    <property type="project" value="InterPro"/>
</dbReference>
<feature type="transmembrane region" description="Helical" evidence="14">
    <location>
        <begin position="243"/>
        <end position="262"/>
    </location>
</feature>
<keyword evidence="4 13" id="KW-0813">Transport</keyword>
<dbReference type="AlphaFoldDB" id="A0A4D6Y2W4"/>
<evidence type="ECO:0000256" key="9">
    <source>
        <dbReference type="ARBA" id="ARBA00022989"/>
    </source>
</evidence>
<feature type="transmembrane region" description="Helical" evidence="14">
    <location>
        <begin position="166"/>
        <end position="193"/>
    </location>
</feature>
<dbReference type="Gene3D" id="1.10.3470.10">
    <property type="entry name" value="ABC transporter involved in vitamin B12 uptake, BtuC"/>
    <property type="match status" value="1"/>
</dbReference>
<name>A0A4D6Y2W4_9GAMM</name>
<evidence type="ECO:0000256" key="5">
    <source>
        <dbReference type="ARBA" id="ARBA00022475"/>
    </source>
</evidence>
<feature type="transmembrane region" description="Helical" evidence="14">
    <location>
        <begin position="214"/>
        <end position="237"/>
    </location>
</feature>
<keyword evidence="6 13" id="KW-0812">Transmembrane</keyword>
<dbReference type="Pfam" id="PF00950">
    <property type="entry name" value="ABC-3"/>
    <property type="match status" value="1"/>
</dbReference>
<evidence type="ECO:0000256" key="13">
    <source>
        <dbReference type="RuleBase" id="RU003943"/>
    </source>
</evidence>
<evidence type="ECO:0000256" key="2">
    <source>
        <dbReference type="ARBA" id="ARBA00004651"/>
    </source>
</evidence>
<keyword evidence="5" id="KW-1003">Cell membrane</keyword>
<dbReference type="PANTHER" id="PTHR30477:SF23">
    <property type="entry name" value="HIGH-AFFINITY ZINC UPTAKE SYSTEM MEMBRANE PROTEIN ZNUB"/>
    <property type="match status" value="1"/>
</dbReference>
<dbReference type="OrthoDB" id="9783937at2"/>
<feature type="transmembrane region" description="Helical" evidence="14">
    <location>
        <begin position="6"/>
        <end position="28"/>
    </location>
</feature>
<feature type="transmembrane region" description="Helical" evidence="14">
    <location>
        <begin position="40"/>
        <end position="73"/>
    </location>
</feature>
<dbReference type="GO" id="GO:0043190">
    <property type="term" value="C:ATP-binding cassette (ABC) transporter complex"/>
    <property type="evidence" value="ECO:0007669"/>
    <property type="project" value="InterPro"/>
</dbReference>
<dbReference type="RefSeq" id="WP_158362640.1">
    <property type="nucleotide sequence ID" value="NZ_CP034864.1"/>
</dbReference>
<keyword evidence="10" id="KW-0406">Ion transport</keyword>
<evidence type="ECO:0000256" key="1">
    <source>
        <dbReference type="ARBA" id="ARBA00002313"/>
    </source>
</evidence>
<evidence type="ECO:0000313" key="15">
    <source>
        <dbReference type="EMBL" id="QCI23856.1"/>
    </source>
</evidence>
<keyword evidence="9 14" id="KW-1133">Transmembrane helix</keyword>
<evidence type="ECO:0000256" key="14">
    <source>
        <dbReference type="SAM" id="Phobius"/>
    </source>
</evidence>
<sequence>MFKIFFFGWFAGIVLSLTTAPLGSFIVWRRMSSFGDTLSHSSLLGIAISLIFNINSFFSLFLLMSTLSLILAWLEKSLPFSLETILSLILHSSLSLGMILISFISNHHTTDITNYLFGDLLSVTEYDLIVIIISSLIILTILYYRWNSILLATINEELAQIEGVNIFYARLTIMLMTAFSIAIAIKFVGALLITSLLIIPPATAQNFSNSPEKMVIIAIIASIVSITGGIILCFFLHTPASPSIVLCSSCLCVLGIIKKVFFKNFL</sequence>
<accession>A0A4D6Y2W4</accession>
<dbReference type="InterPro" id="IPR037294">
    <property type="entry name" value="ABC_BtuC-like"/>
</dbReference>
<evidence type="ECO:0000256" key="4">
    <source>
        <dbReference type="ARBA" id="ARBA00022448"/>
    </source>
</evidence>
<dbReference type="InterPro" id="IPR001626">
    <property type="entry name" value="ABC_TroCD"/>
</dbReference>
<comment type="function">
    <text evidence="1">Involved in the high-affinity zinc uptake transport system.</text>
</comment>
<evidence type="ECO:0000256" key="11">
    <source>
        <dbReference type="ARBA" id="ARBA00023136"/>
    </source>
</evidence>
<evidence type="ECO:0000313" key="16">
    <source>
        <dbReference type="Proteomes" id="UP000298745"/>
    </source>
</evidence>
<evidence type="ECO:0000256" key="8">
    <source>
        <dbReference type="ARBA" id="ARBA00022906"/>
    </source>
</evidence>
<comment type="similarity">
    <text evidence="3 13">Belongs to the ABC-3 integral membrane protein family.</text>
</comment>
<comment type="subcellular location">
    <subcellularLocation>
        <location evidence="2 13">Cell membrane</location>
        <topology evidence="2 13">Multi-pass membrane protein</topology>
    </subcellularLocation>
</comment>
<keyword evidence="11 14" id="KW-0472">Membrane</keyword>
<dbReference type="EMBL" id="CP034864">
    <property type="protein sequence ID" value="QCI23856.1"/>
    <property type="molecule type" value="Genomic_DNA"/>
</dbReference>
<gene>
    <name evidence="15" type="primary">znuB</name>
    <name evidence="15" type="synonym">yebI</name>
    <name evidence="15" type="ORF">D9V74_01500</name>
</gene>
<keyword evidence="7" id="KW-0862">Zinc</keyword>
<keyword evidence="8" id="KW-0864">Zinc transport</keyword>
<dbReference type="GO" id="GO:0006829">
    <property type="term" value="P:zinc ion transport"/>
    <property type="evidence" value="ECO:0007669"/>
    <property type="project" value="UniProtKB-KW"/>
</dbReference>
<feature type="transmembrane region" description="Helical" evidence="14">
    <location>
        <begin position="85"/>
        <end position="105"/>
    </location>
</feature>
<evidence type="ECO:0000256" key="10">
    <source>
        <dbReference type="ARBA" id="ARBA00023065"/>
    </source>
</evidence>
<dbReference type="GO" id="GO:0010043">
    <property type="term" value="P:response to zinc ion"/>
    <property type="evidence" value="ECO:0007669"/>
    <property type="project" value="TreeGrafter"/>
</dbReference>
<protein>
    <recommendedName>
        <fullName evidence="12">High-affinity zinc uptake system membrane protein ZnuB</fullName>
    </recommendedName>
</protein>
<dbReference type="Proteomes" id="UP000298745">
    <property type="component" value="Chromosome"/>
</dbReference>
<reference evidence="15 16" key="1">
    <citation type="submission" date="2018-12" db="EMBL/GenBank/DDBJ databases">
        <authorList>
            <person name="Chong R.A."/>
        </authorList>
    </citation>
    <scope>NUCLEOTIDE SEQUENCE [LARGE SCALE GENOMIC DNA]</scope>
    <source>
        <strain evidence="15 16">Msa</strain>
    </source>
</reference>
<organism evidence="15 16">
    <name type="scientific">Buchnera aphidicola</name>
    <name type="common">Macrosiphoniella sanborni</name>
    <dbReference type="NCBI Taxonomy" id="1241865"/>
    <lineage>
        <taxon>Bacteria</taxon>
        <taxon>Pseudomonadati</taxon>
        <taxon>Pseudomonadota</taxon>
        <taxon>Gammaproteobacteria</taxon>
        <taxon>Enterobacterales</taxon>
        <taxon>Erwiniaceae</taxon>
        <taxon>Buchnera</taxon>
    </lineage>
</organism>
<reference evidence="15 16" key="2">
    <citation type="submission" date="2019-05" db="EMBL/GenBank/DDBJ databases">
        <title>Genome evolution of the obligate endosymbiont Buchnera aphidicola.</title>
        <authorList>
            <person name="Moran N.A."/>
        </authorList>
    </citation>
    <scope>NUCLEOTIDE SEQUENCE [LARGE SCALE GENOMIC DNA]</scope>
    <source>
        <strain evidence="15 16">Msa</strain>
    </source>
</reference>
<evidence type="ECO:0000256" key="6">
    <source>
        <dbReference type="ARBA" id="ARBA00022692"/>
    </source>
</evidence>
<dbReference type="CDD" id="cd06550">
    <property type="entry name" value="TM_ABC_iron-siderophores_like"/>
    <property type="match status" value="1"/>
</dbReference>
<feature type="transmembrane region" description="Helical" evidence="14">
    <location>
        <begin position="126"/>
        <end position="146"/>
    </location>
</feature>
<proteinExistence type="inferred from homology"/>
<evidence type="ECO:0000256" key="12">
    <source>
        <dbReference type="ARBA" id="ARBA00040080"/>
    </source>
</evidence>
<dbReference type="SUPFAM" id="SSF81345">
    <property type="entry name" value="ABC transporter involved in vitamin B12 uptake, BtuC"/>
    <property type="match status" value="1"/>
</dbReference>